<organism evidence="3 4">
    <name type="scientific">Colletotrichum orchidophilum</name>
    <dbReference type="NCBI Taxonomy" id="1209926"/>
    <lineage>
        <taxon>Eukaryota</taxon>
        <taxon>Fungi</taxon>
        <taxon>Dikarya</taxon>
        <taxon>Ascomycota</taxon>
        <taxon>Pezizomycotina</taxon>
        <taxon>Sordariomycetes</taxon>
        <taxon>Hypocreomycetidae</taxon>
        <taxon>Glomerellales</taxon>
        <taxon>Glomerellaceae</taxon>
        <taxon>Colletotrichum</taxon>
    </lineage>
</organism>
<reference evidence="3 4" key="1">
    <citation type="submission" date="2016-09" db="EMBL/GenBank/DDBJ databases">
        <authorList>
            <person name="Capua I."/>
            <person name="De Benedictis P."/>
            <person name="Joannis T."/>
            <person name="Lombin L.H."/>
            <person name="Cattoli G."/>
        </authorList>
    </citation>
    <scope>NUCLEOTIDE SEQUENCE [LARGE SCALE GENOMIC DNA]</scope>
    <source>
        <strain evidence="3 4">IMI 309357</strain>
    </source>
</reference>
<dbReference type="Proteomes" id="UP000176998">
    <property type="component" value="Unassembled WGS sequence"/>
</dbReference>
<comment type="caution">
    <text evidence="3">The sequence shown here is derived from an EMBL/GenBank/DDBJ whole genome shotgun (WGS) entry which is preliminary data.</text>
</comment>
<protein>
    <submittedName>
        <fullName evidence="3">Uncharacterized protein</fullName>
    </submittedName>
</protein>
<gene>
    <name evidence="3" type="ORF">CORC01_09304</name>
</gene>
<accession>A0A1G4B297</accession>
<evidence type="ECO:0000256" key="1">
    <source>
        <dbReference type="SAM" id="MobiDB-lite"/>
    </source>
</evidence>
<dbReference type="GeneID" id="34562443"/>
<evidence type="ECO:0000313" key="4">
    <source>
        <dbReference type="Proteomes" id="UP000176998"/>
    </source>
</evidence>
<keyword evidence="4" id="KW-1185">Reference proteome</keyword>
<dbReference type="EMBL" id="MJBS01000083">
    <property type="protein sequence ID" value="OHE95432.1"/>
    <property type="molecule type" value="Genomic_DNA"/>
</dbReference>
<feature type="signal peptide" evidence="2">
    <location>
        <begin position="1"/>
        <end position="24"/>
    </location>
</feature>
<dbReference type="OrthoDB" id="4835707at2759"/>
<feature type="region of interest" description="Disordered" evidence="1">
    <location>
        <begin position="86"/>
        <end position="105"/>
    </location>
</feature>
<dbReference type="RefSeq" id="XP_022472594.1">
    <property type="nucleotide sequence ID" value="XM_022620933.1"/>
</dbReference>
<evidence type="ECO:0000313" key="3">
    <source>
        <dbReference type="EMBL" id="OHE95432.1"/>
    </source>
</evidence>
<evidence type="ECO:0000256" key="2">
    <source>
        <dbReference type="SAM" id="SignalP"/>
    </source>
</evidence>
<dbReference type="AlphaFoldDB" id="A0A1G4B297"/>
<keyword evidence="2" id="KW-0732">Signal</keyword>
<proteinExistence type="predicted"/>
<feature type="chain" id="PRO_5009602384" evidence="2">
    <location>
        <begin position="25"/>
        <end position="105"/>
    </location>
</feature>
<name>A0A1G4B297_9PEZI</name>
<sequence length="105" mass="12218">MNVKIPPLVILLVALLCLVDHANANAKYWELMRRKCCRNPALVMCKTALEHWRFCEEARRKGGIPPGQCIPTRHWHDMSRVACRPGIERPDDWKDPDKPHRPQSK</sequence>